<organism evidence="1 3">
    <name type="scientific">Janibacter indicus</name>
    <dbReference type="NCBI Taxonomy" id="857417"/>
    <lineage>
        <taxon>Bacteria</taxon>
        <taxon>Bacillati</taxon>
        <taxon>Actinomycetota</taxon>
        <taxon>Actinomycetes</taxon>
        <taxon>Micrococcales</taxon>
        <taxon>Intrasporangiaceae</taxon>
        <taxon>Janibacter</taxon>
    </lineage>
</organism>
<protein>
    <submittedName>
        <fullName evidence="1">Uncharacterized protein</fullName>
    </submittedName>
</protein>
<sequence>MADRVRRWPAALGGLAAGAAGLLLTVGAVGVAESVLVGGQTREWCEELTDDPTVTVRERCVRERDNRNLVAPDEHLVEFYYGDTGGVRFEPHPWPLSGEVEVEFGDGEVTLHNDADMTATYPDEVFRDAR</sequence>
<dbReference type="Proteomes" id="UP000182938">
    <property type="component" value="Chromosome"/>
</dbReference>
<dbReference type="KEGG" id="jte:ASJ30_14145"/>
<evidence type="ECO:0000313" key="2">
    <source>
        <dbReference type="EMBL" id="QOK22523.1"/>
    </source>
</evidence>
<proteinExistence type="predicted"/>
<reference evidence="2 4" key="2">
    <citation type="submission" date="2020-10" db="EMBL/GenBank/DDBJ databases">
        <title>Janibacter indicus TT2 genome sequence.</title>
        <authorList>
            <person name="Lee K."/>
            <person name="Ganzorig M."/>
        </authorList>
    </citation>
    <scope>NUCLEOTIDE SEQUENCE [LARGE SCALE GENOMIC DNA]</scope>
    <source>
        <strain evidence="2 4">TT2</strain>
    </source>
</reference>
<evidence type="ECO:0000313" key="4">
    <source>
        <dbReference type="Proteomes" id="UP000593998"/>
    </source>
</evidence>
<dbReference type="EMBL" id="CP013290">
    <property type="protein sequence ID" value="APH02532.1"/>
    <property type="molecule type" value="Genomic_DNA"/>
</dbReference>
<dbReference type="Proteomes" id="UP000593998">
    <property type="component" value="Chromosome"/>
</dbReference>
<dbReference type="RefSeq" id="WP_072625673.1">
    <property type="nucleotide sequence ID" value="NZ_CP013290.1"/>
</dbReference>
<gene>
    <name evidence="1" type="ORF">ASJ30_14145</name>
    <name evidence="2" type="ORF">IGS73_15870</name>
</gene>
<evidence type="ECO:0000313" key="1">
    <source>
        <dbReference type="EMBL" id="APH02532.1"/>
    </source>
</evidence>
<evidence type="ECO:0000313" key="3">
    <source>
        <dbReference type="Proteomes" id="UP000182938"/>
    </source>
</evidence>
<dbReference type="EMBL" id="CP062789">
    <property type="protein sequence ID" value="QOK22523.1"/>
    <property type="molecule type" value="Genomic_DNA"/>
</dbReference>
<accession>A0A1L3MJM0</accession>
<dbReference type="AlphaFoldDB" id="A0A1L3MJM0"/>
<name>A0A1L3MJM0_9MICO</name>
<reference evidence="1 3" key="1">
    <citation type="submission" date="2015-11" db="EMBL/GenBank/DDBJ databases">
        <authorList>
            <person name="Zhang Y."/>
            <person name="Guo Z."/>
        </authorList>
    </citation>
    <scope>NUCLEOTIDE SEQUENCE [LARGE SCALE GENOMIC DNA]</scope>
    <source>
        <strain evidence="1 3">YFY001</strain>
    </source>
</reference>
<keyword evidence="3" id="KW-1185">Reference proteome</keyword>